<name>A0A9W7F4H4_9STRA</name>
<evidence type="ECO:0000313" key="3">
    <source>
        <dbReference type="Proteomes" id="UP001165082"/>
    </source>
</evidence>
<feature type="compositionally biased region" description="Gly residues" evidence="1">
    <location>
        <begin position="161"/>
        <end position="171"/>
    </location>
</feature>
<organism evidence="2 3">
    <name type="scientific">Triparma retinervis</name>
    <dbReference type="NCBI Taxonomy" id="2557542"/>
    <lineage>
        <taxon>Eukaryota</taxon>
        <taxon>Sar</taxon>
        <taxon>Stramenopiles</taxon>
        <taxon>Ochrophyta</taxon>
        <taxon>Bolidophyceae</taxon>
        <taxon>Parmales</taxon>
        <taxon>Triparmaceae</taxon>
        <taxon>Triparma</taxon>
    </lineage>
</organism>
<comment type="caution">
    <text evidence="2">The sequence shown here is derived from an EMBL/GenBank/DDBJ whole genome shotgun (WGS) entry which is preliminary data.</text>
</comment>
<accession>A0A9W7F4H4</accession>
<protein>
    <submittedName>
        <fullName evidence="2">Uncharacterized protein</fullName>
    </submittedName>
</protein>
<feature type="region of interest" description="Disordered" evidence="1">
    <location>
        <begin position="17"/>
        <end position="72"/>
    </location>
</feature>
<dbReference type="Proteomes" id="UP001165082">
    <property type="component" value="Unassembled WGS sequence"/>
</dbReference>
<keyword evidence="3" id="KW-1185">Reference proteome</keyword>
<dbReference type="EMBL" id="BRXZ01000020">
    <property type="protein sequence ID" value="GMI03220.1"/>
    <property type="molecule type" value="Genomic_DNA"/>
</dbReference>
<dbReference type="AlphaFoldDB" id="A0A9W7F4H4"/>
<reference evidence="2" key="1">
    <citation type="submission" date="2022-07" db="EMBL/GenBank/DDBJ databases">
        <title>Genome analysis of Parmales, a sister group of diatoms, reveals the evolutionary specialization of diatoms from phago-mixotrophs to photoautotrophs.</title>
        <authorList>
            <person name="Ban H."/>
            <person name="Sato S."/>
            <person name="Yoshikawa S."/>
            <person name="Kazumasa Y."/>
            <person name="Nakamura Y."/>
            <person name="Ichinomiya M."/>
            <person name="Saitoh K."/>
            <person name="Sato N."/>
            <person name="Blanc-Mathieu R."/>
            <person name="Endo H."/>
            <person name="Kuwata A."/>
            <person name="Ogata H."/>
        </authorList>
    </citation>
    <scope>NUCLEOTIDE SEQUENCE</scope>
</reference>
<dbReference type="OrthoDB" id="1517790at2759"/>
<feature type="region of interest" description="Disordered" evidence="1">
    <location>
        <begin position="137"/>
        <end position="171"/>
    </location>
</feature>
<sequence length="171" mass="17957">MGMGEWGDVGQAWATTTTAYPDVGVPTPRTSSRGSSRGSGSRPSSSRPSTAGSSRGGRGTLYDDVGLSRPGTAGERIEMGYLQKLREEAGLVVDNPNDEMDWDDDLDDVDAEILELIERNESGLAKIREDLITANKELSAHENTPKVGNESKVSASVSASAGGGTKGLSVR</sequence>
<proteinExistence type="predicted"/>
<evidence type="ECO:0000313" key="2">
    <source>
        <dbReference type="EMBL" id="GMI03220.1"/>
    </source>
</evidence>
<feature type="compositionally biased region" description="Low complexity" evidence="1">
    <location>
        <begin position="26"/>
        <end position="53"/>
    </location>
</feature>
<gene>
    <name evidence="2" type="ORF">TrRE_jg9517</name>
</gene>
<evidence type="ECO:0000256" key="1">
    <source>
        <dbReference type="SAM" id="MobiDB-lite"/>
    </source>
</evidence>